<sequence>MGAPNITPKIAAKKRKVKIKFSPLVGYQRKIVDSPVRFTITEASTKVGKTYSHIVWLITLAALEGKDGRNYWWIAPVYSQSEIAYNRLKRYLAPLGNLARFNSQKMTITLWNKAVIWFKSADSPDSLYGEDVYGAVFDEFTRAKKEAYYALRSTITKTKAKVKFIGNKTHPEHWGTKLAEDAEKGLLGNDWAYFKIDAYEAASQGIIDIEEIEKARRELPEDIFMSLYLVQWILLNGNPYFRHFDKKVMVDSPENPIQYDKRYPVYFSFDFNKRNTCLVLQKINGRIYVIEEYYMLGGHGEDLEELIKILCMKYGRNQIFCTGDASGNNASALTTGNASAWMLIDSYFKKYKAAWVNFDRVPTYNLGTETSRMIVNALLKYYHGNFVVSYKCTTLLSDINRMSVLNDGKLNKKECDENDFGHVGDCLRYAMTGFEYDTFTKLGYDLA</sequence>
<dbReference type="EMBL" id="JAMZEL010000009">
    <property type="protein sequence ID" value="MCP1384838.1"/>
    <property type="molecule type" value="Genomic_DNA"/>
</dbReference>
<dbReference type="Proteomes" id="UP001204772">
    <property type="component" value="Unassembled WGS sequence"/>
</dbReference>
<comment type="caution">
    <text evidence="1">The sequence shown here is derived from an EMBL/GenBank/DDBJ whole genome shotgun (WGS) entry which is preliminary data.</text>
</comment>
<keyword evidence="2" id="KW-1185">Reference proteome</keyword>
<organism evidence="1 2">
    <name type="scientific">Runella salmonicolor</name>
    <dbReference type="NCBI Taxonomy" id="2950278"/>
    <lineage>
        <taxon>Bacteria</taxon>
        <taxon>Pseudomonadati</taxon>
        <taxon>Bacteroidota</taxon>
        <taxon>Cytophagia</taxon>
        <taxon>Cytophagales</taxon>
        <taxon>Spirosomataceae</taxon>
        <taxon>Runella</taxon>
    </lineage>
</organism>
<evidence type="ECO:0008006" key="3">
    <source>
        <dbReference type="Google" id="ProtNLM"/>
    </source>
</evidence>
<dbReference type="Gene3D" id="3.40.50.300">
    <property type="entry name" value="P-loop containing nucleotide triphosphate hydrolases"/>
    <property type="match status" value="1"/>
</dbReference>
<dbReference type="Gene3D" id="3.30.420.280">
    <property type="match status" value="1"/>
</dbReference>
<proteinExistence type="predicted"/>
<reference evidence="1 2" key="1">
    <citation type="submission" date="2022-06" db="EMBL/GenBank/DDBJ databases">
        <title>Runella sp. S5 genome sequencing.</title>
        <authorList>
            <person name="Park S."/>
        </authorList>
    </citation>
    <scope>NUCLEOTIDE SEQUENCE [LARGE SCALE GENOMIC DNA]</scope>
    <source>
        <strain evidence="1 2">S5</strain>
    </source>
</reference>
<evidence type="ECO:0000313" key="1">
    <source>
        <dbReference type="EMBL" id="MCP1384838.1"/>
    </source>
</evidence>
<name>A0ABT1FVN8_9BACT</name>
<gene>
    <name evidence="1" type="ORF">NCI00_20550</name>
</gene>
<evidence type="ECO:0000313" key="2">
    <source>
        <dbReference type="Proteomes" id="UP001204772"/>
    </source>
</evidence>
<dbReference type="InterPro" id="IPR027417">
    <property type="entry name" value="P-loop_NTPase"/>
</dbReference>
<accession>A0ABT1FVN8</accession>
<protein>
    <recommendedName>
        <fullName evidence="3">Terminase</fullName>
    </recommendedName>
</protein>
<dbReference type="RefSeq" id="WP_253530724.1">
    <property type="nucleotide sequence ID" value="NZ_JAMZEL010000009.1"/>
</dbReference>